<reference evidence="6 7" key="1">
    <citation type="submission" date="2020-08" db="EMBL/GenBank/DDBJ databases">
        <title>Aphidius gifuensis genome sequencing and assembly.</title>
        <authorList>
            <person name="Du Z."/>
        </authorList>
    </citation>
    <scope>NUCLEOTIDE SEQUENCE [LARGE SCALE GENOMIC DNA]</scope>
    <source>
        <strain evidence="6">YNYX2018</strain>
        <tissue evidence="6">Adults</tissue>
    </source>
</reference>
<organism evidence="6 7">
    <name type="scientific">Aphidius gifuensis</name>
    <name type="common">Parasitoid wasp</name>
    <dbReference type="NCBI Taxonomy" id="684658"/>
    <lineage>
        <taxon>Eukaryota</taxon>
        <taxon>Metazoa</taxon>
        <taxon>Ecdysozoa</taxon>
        <taxon>Arthropoda</taxon>
        <taxon>Hexapoda</taxon>
        <taxon>Insecta</taxon>
        <taxon>Pterygota</taxon>
        <taxon>Neoptera</taxon>
        <taxon>Endopterygota</taxon>
        <taxon>Hymenoptera</taxon>
        <taxon>Apocrita</taxon>
        <taxon>Ichneumonoidea</taxon>
        <taxon>Braconidae</taxon>
        <taxon>Aphidiinae</taxon>
        <taxon>Aphidius</taxon>
    </lineage>
</organism>
<dbReference type="OrthoDB" id="69229at2759"/>
<sequence length="340" mass="40996">MDIKLNKEHLIENLMKFSEETTKKLNDILHEVDWNENITEENSVNTICPFDSNHRVPDKNLEQHLDRCQWKAEGYDEQDLPLSIPTVPPDGPSCIKFGNDKRLVPRTSDRLVADFTPEERKILYDYVIANTIPFEIGEEVADLEKLQKENGERKNVSYLELIAQERNLKRRRAKHRGVHTNKKSHLEVLREVINHQMEMLADHVNEKHQLELVKPEKSHENNFEKFNNSKINNYSRDYADDKQRKYESPRDYDDHHHLKRQERSRHSKKSSRDRDKYDERYQNNYDEKKHRTRRDDSHHSGDHHHKHKHKHHKDHHHRSSSSKKSRHDDERPSKRRKHYD</sequence>
<dbReference type="AlphaFoldDB" id="A0A835CQQ2"/>
<feature type="compositionally biased region" description="Basic and acidic residues" evidence="4">
    <location>
        <begin position="213"/>
        <end position="223"/>
    </location>
</feature>
<feature type="domain" description="CHHC U11-48K-type" evidence="5">
    <location>
        <begin position="45"/>
        <end position="72"/>
    </location>
</feature>
<evidence type="ECO:0000256" key="2">
    <source>
        <dbReference type="ARBA" id="ARBA00022771"/>
    </source>
</evidence>
<dbReference type="SUPFAM" id="SSF57667">
    <property type="entry name" value="beta-beta-alpha zinc fingers"/>
    <property type="match status" value="1"/>
</dbReference>
<protein>
    <recommendedName>
        <fullName evidence="5">CHHC U11-48K-type domain-containing protein</fullName>
    </recommendedName>
</protein>
<evidence type="ECO:0000256" key="4">
    <source>
        <dbReference type="SAM" id="MobiDB-lite"/>
    </source>
</evidence>
<comment type="caution">
    <text evidence="6">The sequence shown here is derived from an EMBL/GenBank/DDBJ whole genome shotgun (WGS) entry which is preliminary data.</text>
</comment>
<dbReference type="Pfam" id="PF05253">
    <property type="entry name" value="zf-U11-48K"/>
    <property type="match status" value="1"/>
</dbReference>
<dbReference type="Proteomes" id="UP000639338">
    <property type="component" value="Unassembled WGS sequence"/>
</dbReference>
<evidence type="ECO:0000256" key="3">
    <source>
        <dbReference type="ARBA" id="ARBA00022833"/>
    </source>
</evidence>
<keyword evidence="7" id="KW-1185">Reference proteome</keyword>
<evidence type="ECO:0000313" key="6">
    <source>
        <dbReference type="EMBL" id="KAF7990438.1"/>
    </source>
</evidence>
<dbReference type="EMBL" id="JACMRX010000004">
    <property type="protein sequence ID" value="KAF7990438.1"/>
    <property type="molecule type" value="Genomic_DNA"/>
</dbReference>
<keyword evidence="1" id="KW-0479">Metal-binding</keyword>
<dbReference type="InterPro" id="IPR036236">
    <property type="entry name" value="Znf_C2H2_sf"/>
</dbReference>
<feature type="compositionally biased region" description="Basic residues" evidence="4">
    <location>
        <begin position="301"/>
        <end position="325"/>
    </location>
</feature>
<dbReference type="PROSITE" id="PS51800">
    <property type="entry name" value="ZF_CHHC_U11_48K"/>
    <property type="match status" value="1"/>
</dbReference>
<keyword evidence="3" id="KW-0862">Zinc</keyword>
<evidence type="ECO:0000259" key="5">
    <source>
        <dbReference type="PROSITE" id="PS51800"/>
    </source>
</evidence>
<name>A0A835CQQ2_APHGI</name>
<dbReference type="GO" id="GO:0008270">
    <property type="term" value="F:zinc ion binding"/>
    <property type="evidence" value="ECO:0007669"/>
    <property type="project" value="UniProtKB-KW"/>
</dbReference>
<gene>
    <name evidence="6" type="ORF">HCN44_000243</name>
</gene>
<keyword evidence="2" id="KW-0863">Zinc-finger</keyword>
<evidence type="ECO:0000256" key="1">
    <source>
        <dbReference type="ARBA" id="ARBA00022723"/>
    </source>
</evidence>
<feature type="region of interest" description="Disordered" evidence="4">
    <location>
        <begin position="213"/>
        <end position="340"/>
    </location>
</feature>
<dbReference type="InterPro" id="IPR022776">
    <property type="entry name" value="TRM13/UPF0224_CHHC_Znf_dom"/>
</dbReference>
<feature type="compositionally biased region" description="Basic and acidic residues" evidence="4">
    <location>
        <begin position="270"/>
        <end position="300"/>
    </location>
</feature>
<feature type="compositionally biased region" description="Basic residues" evidence="4">
    <location>
        <begin position="257"/>
        <end position="269"/>
    </location>
</feature>
<proteinExistence type="predicted"/>
<feature type="compositionally biased region" description="Basic and acidic residues" evidence="4">
    <location>
        <begin position="237"/>
        <end position="256"/>
    </location>
</feature>
<accession>A0A835CQQ2</accession>
<feature type="compositionally biased region" description="Polar residues" evidence="4">
    <location>
        <begin position="224"/>
        <end position="235"/>
    </location>
</feature>
<evidence type="ECO:0000313" key="7">
    <source>
        <dbReference type="Proteomes" id="UP000639338"/>
    </source>
</evidence>